<feature type="region of interest" description="Disordered" evidence="10">
    <location>
        <begin position="147"/>
        <end position="171"/>
    </location>
</feature>
<feature type="domain" description="Protein kinase" evidence="11">
    <location>
        <begin position="410"/>
        <end position="861"/>
    </location>
</feature>
<feature type="compositionally biased region" description="Low complexity" evidence="10">
    <location>
        <begin position="42"/>
        <end position="64"/>
    </location>
</feature>
<feature type="compositionally biased region" description="Polar residues" evidence="10">
    <location>
        <begin position="390"/>
        <end position="401"/>
    </location>
</feature>
<reference evidence="12 13" key="1">
    <citation type="submission" date="2020-08" db="EMBL/GenBank/DDBJ databases">
        <title>Plant Genome Project.</title>
        <authorList>
            <person name="Zhang R.-G."/>
        </authorList>
    </citation>
    <scope>NUCLEOTIDE SEQUENCE [LARGE SCALE GENOMIC DNA]</scope>
    <source>
        <tissue evidence="12">Rhizome</tissue>
    </source>
</reference>
<dbReference type="GO" id="GO:0005737">
    <property type="term" value="C:cytoplasm"/>
    <property type="evidence" value="ECO:0007669"/>
    <property type="project" value="TreeGrafter"/>
</dbReference>
<feature type="compositionally biased region" description="Polar residues" evidence="10">
    <location>
        <begin position="351"/>
        <end position="362"/>
    </location>
</feature>
<evidence type="ECO:0000256" key="7">
    <source>
        <dbReference type="ARBA" id="ARBA00047559"/>
    </source>
</evidence>
<comment type="catalytic activity">
    <reaction evidence="8">
        <text>L-seryl-[protein] + ATP = O-phospho-L-seryl-[protein] + ADP + H(+)</text>
        <dbReference type="Rhea" id="RHEA:17989"/>
        <dbReference type="Rhea" id="RHEA-COMP:9863"/>
        <dbReference type="Rhea" id="RHEA-COMP:11604"/>
        <dbReference type="ChEBI" id="CHEBI:15378"/>
        <dbReference type="ChEBI" id="CHEBI:29999"/>
        <dbReference type="ChEBI" id="CHEBI:30616"/>
        <dbReference type="ChEBI" id="CHEBI:83421"/>
        <dbReference type="ChEBI" id="CHEBI:456216"/>
        <dbReference type="EC" id="2.7.11.25"/>
    </reaction>
</comment>
<feature type="binding site" evidence="9">
    <location>
        <position position="439"/>
    </location>
    <ligand>
        <name>ATP</name>
        <dbReference type="ChEBI" id="CHEBI:30616"/>
    </ligand>
</feature>
<dbReference type="SMART" id="SM00220">
    <property type="entry name" value="S_TKc"/>
    <property type="match status" value="1"/>
</dbReference>
<name>A0A8J5F5K5_ZINOF</name>
<feature type="region of interest" description="Disordered" evidence="10">
    <location>
        <begin position="99"/>
        <end position="129"/>
    </location>
</feature>
<keyword evidence="13" id="KW-1185">Reference proteome</keyword>
<protein>
    <recommendedName>
        <fullName evidence="2">mitogen-activated protein kinase kinase kinase</fullName>
        <ecNumber evidence="2">2.7.11.25</ecNumber>
    </recommendedName>
</protein>
<accession>A0A8J5F5K5</accession>
<feature type="region of interest" description="Disordered" evidence="10">
    <location>
        <begin position="324"/>
        <end position="404"/>
    </location>
</feature>
<feature type="region of interest" description="Disordered" evidence="10">
    <location>
        <begin position="1"/>
        <end position="26"/>
    </location>
</feature>
<evidence type="ECO:0000313" key="13">
    <source>
        <dbReference type="Proteomes" id="UP000734854"/>
    </source>
</evidence>
<comment type="similarity">
    <text evidence="1">Belongs to the protein kinase superfamily. STE Ser/Thr protein kinase family. MAP kinase kinase kinase subfamily.</text>
</comment>
<dbReference type="PROSITE" id="PS50011">
    <property type="entry name" value="PROTEIN_KINASE_DOM"/>
    <property type="match status" value="1"/>
</dbReference>
<evidence type="ECO:0000313" key="12">
    <source>
        <dbReference type="EMBL" id="KAG6483282.1"/>
    </source>
</evidence>
<feature type="region of interest" description="Disordered" evidence="10">
    <location>
        <begin position="215"/>
        <end position="238"/>
    </location>
</feature>
<dbReference type="SUPFAM" id="SSF56112">
    <property type="entry name" value="Protein kinase-like (PK-like)"/>
    <property type="match status" value="2"/>
</dbReference>
<keyword evidence="3" id="KW-0808">Transferase</keyword>
<dbReference type="InterPro" id="IPR011009">
    <property type="entry name" value="Kinase-like_dom_sf"/>
</dbReference>
<feature type="region of interest" description="Disordered" evidence="10">
    <location>
        <begin position="41"/>
        <end position="75"/>
    </location>
</feature>
<feature type="compositionally biased region" description="Polar residues" evidence="10">
    <location>
        <begin position="226"/>
        <end position="238"/>
    </location>
</feature>
<comment type="catalytic activity">
    <reaction evidence="7">
        <text>L-threonyl-[protein] + ATP = O-phospho-L-threonyl-[protein] + ADP + H(+)</text>
        <dbReference type="Rhea" id="RHEA:46608"/>
        <dbReference type="Rhea" id="RHEA-COMP:11060"/>
        <dbReference type="Rhea" id="RHEA-COMP:11605"/>
        <dbReference type="ChEBI" id="CHEBI:15378"/>
        <dbReference type="ChEBI" id="CHEBI:30013"/>
        <dbReference type="ChEBI" id="CHEBI:30616"/>
        <dbReference type="ChEBI" id="CHEBI:61977"/>
        <dbReference type="ChEBI" id="CHEBI:456216"/>
        <dbReference type="EC" id="2.7.11.25"/>
    </reaction>
</comment>
<keyword evidence="6 9" id="KW-0067">ATP-binding</keyword>
<dbReference type="Gene3D" id="1.10.510.10">
    <property type="entry name" value="Transferase(Phosphotransferase) domain 1"/>
    <property type="match status" value="2"/>
</dbReference>
<dbReference type="EMBL" id="JACMSC010000016">
    <property type="protein sequence ID" value="KAG6483282.1"/>
    <property type="molecule type" value="Genomic_DNA"/>
</dbReference>
<comment type="caution">
    <text evidence="12">The sequence shown here is derived from an EMBL/GenBank/DDBJ whole genome shotgun (WGS) entry which is preliminary data.</text>
</comment>
<evidence type="ECO:0000256" key="1">
    <source>
        <dbReference type="ARBA" id="ARBA00006529"/>
    </source>
</evidence>
<evidence type="ECO:0000256" key="4">
    <source>
        <dbReference type="ARBA" id="ARBA00022741"/>
    </source>
</evidence>
<dbReference type="InterPro" id="IPR017441">
    <property type="entry name" value="Protein_kinase_ATP_BS"/>
</dbReference>
<dbReference type="PROSITE" id="PS00107">
    <property type="entry name" value="PROTEIN_KINASE_ATP"/>
    <property type="match status" value="1"/>
</dbReference>
<dbReference type="Pfam" id="PF00069">
    <property type="entry name" value="Pkinase"/>
    <property type="match status" value="2"/>
</dbReference>
<dbReference type="InterPro" id="IPR050538">
    <property type="entry name" value="MAP_kinase_kinase_kinase"/>
</dbReference>
<gene>
    <name evidence="12" type="ORF">ZIOFF_059925</name>
</gene>
<feature type="compositionally biased region" description="Polar residues" evidence="10">
    <location>
        <begin position="102"/>
        <end position="129"/>
    </location>
</feature>
<evidence type="ECO:0000256" key="6">
    <source>
        <dbReference type="ARBA" id="ARBA00022840"/>
    </source>
</evidence>
<keyword evidence="4 9" id="KW-0547">Nucleotide-binding</keyword>
<feature type="compositionally biased region" description="Basic and acidic residues" evidence="10">
    <location>
        <begin position="66"/>
        <end position="75"/>
    </location>
</feature>
<evidence type="ECO:0000256" key="8">
    <source>
        <dbReference type="ARBA" id="ARBA00048329"/>
    </source>
</evidence>
<evidence type="ECO:0000256" key="9">
    <source>
        <dbReference type="PROSITE-ProRule" id="PRU10141"/>
    </source>
</evidence>
<dbReference type="Proteomes" id="UP000734854">
    <property type="component" value="Unassembled WGS sequence"/>
</dbReference>
<evidence type="ECO:0000256" key="2">
    <source>
        <dbReference type="ARBA" id="ARBA00012406"/>
    </source>
</evidence>
<feature type="compositionally biased region" description="Low complexity" evidence="10">
    <location>
        <begin position="1"/>
        <end position="16"/>
    </location>
</feature>
<dbReference type="AlphaFoldDB" id="A0A8J5F5K5"/>
<dbReference type="InterPro" id="IPR000719">
    <property type="entry name" value="Prot_kinase_dom"/>
</dbReference>
<keyword evidence="5" id="KW-0418">Kinase</keyword>
<dbReference type="GO" id="GO:0004709">
    <property type="term" value="F:MAP kinase kinase kinase activity"/>
    <property type="evidence" value="ECO:0007669"/>
    <property type="project" value="UniProtKB-EC"/>
</dbReference>
<organism evidence="12 13">
    <name type="scientific">Zingiber officinale</name>
    <name type="common">Ginger</name>
    <name type="synonym">Amomum zingiber</name>
    <dbReference type="NCBI Taxonomy" id="94328"/>
    <lineage>
        <taxon>Eukaryota</taxon>
        <taxon>Viridiplantae</taxon>
        <taxon>Streptophyta</taxon>
        <taxon>Embryophyta</taxon>
        <taxon>Tracheophyta</taxon>
        <taxon>Spermatophyta</taxon>
        <taxon>Magnoliopsida</taxon>
        <taxon>Liliopsida</taxon>
        <taxon>Zingiberales</taxon>
        <taxon>Zingiberaceae</taxon>
        <taxon>Zingiber</taxon>
    </lineage>
</organism>
<dbReference type="EC" id="2.7.11.25" evidence="2"/>
<evidence type="ECO:0000256" key="3">
    <source>
        <dbReference type="ARBA" id="ARBA00022679"/>
    </source>
</evidence>
<sequence length="980" mass="107150">MKPTTSSSSLALSPFPSDRRASAPVPWSPPLAVAMRWWNRKSAGSPSSSSSSPSSATSSPGSARSRSKDLHFWTRRGDSQRRLTRLSELDRLAEIDLGGRSFDSSNADPRSGSLPTASRSSLGNLDSNPGRTVSALVLLPRPLPLPESATPAAASPRRDPTQVPASGFGFPSPNSACCRLPSPIELTKRLEGNEGTRVGTEVSSVMEPLRDRTFPAGEIGSRLPHQISSRNSEPTGISRNGFAFRRQKKLSQDPNYNGTAAFRLNIPAKSAPTSGFSSPVHSPLYSPRRLSNVDFSTFNIATPGRQVWPSLEIPFNESLPAFSQKIIPSPDHSPLRSPTVRSPDPRPWNLSAPSSPLNTRMLSDNFAASHENGSNVNGHPLPLPPGAISPSHSGSSHQNGVKSEALKSQWKKGKLIGSGTFGNVYEATNRHTGALCAMKEVNIIPGDAKSAECITQLEQEIKFLSQFEHPNIVQYYGSETIDDQFYIYLEYVHPGSINKYVRQHCGAVTESVVRNFTGHILKGLAYLHSKNIMHRSVSYRHWEHLALLWDIKGANLLVDVHGVVKLADFGMAKHLSGAAGALSLKGSPYWMAPEPLPPALLFQTSSHQCSAMHLAGASRPIFALPDLIPDQGHQHGYKHSHSIAIFKHSNTLKIQQKLEIFLFSDWDLPLLPIVLGLWKLLEDENEIEGIEAGSAPRLRYSCQHSIFIFSDAAENAEHQCITGGAHTEQGVGEREASARSLGSVGKQVSTCLTGMHKTPWSNSLKVLMEEHRVMQATLNKDIGYDLAVDIWSLGCTIIEMFTGKQPWNGLEGAAAMFKVLHKDPPIPESLSNEGKDFLRSCFRRNPAERPTALMLLEHPFIRFFHYNYNILGNPEGIPGSKAIENTASPREKSKSRSELCVKGKNSCNGENCHSHLETFETATFPVPQSASEISRSMPSPQQIHLRLSSASDPVNTLNGVPLDTGNFQLYALPKSHEQVH</sequence>
<dbReference type="PANTHER" id="PTHR48016:SF5">
    <property type="entry name" value="MITOGEN-ACTIVATED PROTEIN KINASE KINASE KINASE 5"/>
    <property type="match status" value="1"/>
</dbReference>
<dbReference type="PANTHER" id="PTHR48016">
    <property type="entry name" value="MAP KINASE KINASE KINASE SSK2-RELATED-RELATED"/>
    <property type="match status" value="1"/>
</dbReference>
<proteinExistence type="inferred from homology"/>
<evidence type="ECO:0000259" key="11">
    <source>
        <dbReference type="PROSITE" id="PS50011"/>
    </source>
</evidence>
<dbReference type="GO" id="GO:0005524">
    <property type="term" value="F:ATP binding"/>
    <property type="evidence" value="ECO:0007669"/>
    <property type="project" value="UniProtKB-UniRule"/>
</dbReference>
<evidence type="ECO:0000256" key="10">
    <source>
        <dbReference type="SAM" id="MobiDB-lite"/>
    </source>
</evidence>
<evidence type="ECO:0000256" key="5">
    <source>
        <dbReference type="ARBA" id="ARBA00022777"/>
    </source>
</evidence>